<evidence type="ECO:0000256" key="6">
    <source>
        <dbReference type="ARBA" id="ARBA00023163"/>
    </source>
</evidence>
<feature type="active site" evidence="7">
    <location>
        <position position="272"/>
    </location>
</feature>
<evidence type="ECO:0000256" key="8">
    <source>
        <dbReference type="RuleBase" id="RU003953"/>
    </source>
</evidence>
<dbReference type="InterPro" id="IPR025866">
    <property type="entry name" value="PolyA_pol_arg_C_dom"/>
</dbReference>
<evidence type="ECO:0000259" key="11">
    <source>
        <dbReference type="Pfam" id="PF12626"/>
    </source>
</evidence>
<dbReference type="NCBIfam" id="TIGR01942">
    <property type="entry name" value="pcnB"/>
    <property type="match status" value="1"/>
</dbReference>
<keyword evidence="4 7" id="KW-0067">ATP-binding</keyword>
<dbReference type="AlphaFoldDB" id="A0A085GNR9"/>
<dbReference type="Pfam" id="PF12626">
    <property type="entry name" value="PolyA_pol_arg_C"/>
    <property type="match status" value="1"/>
</dbReference>
<keyword evidence="6 7" id="KW-0804">Transcription</keyword>
<evidence type="ECO:0000313" key="14">
    <source>
        <dbReference type="Proteomes" id="UP000028640"/>
    </source>
</evidence>
<feature type="compositionally biased region" description="Basic and acidic residues" evidence="9">
    <location>
        <begin position="20"/>
        <end position="31"/>
    </location>
</feature>
<keyword evidence="13" id="KW-0548">Nucleotidyltransferase</keyword>
<dbReference type="InterPro" id="IPR052191">
    <property type="entry name" value="tRNA_ntf/polyA_polymerase_I"/>
</dbReference>
<evidence type="ECO:0000256" key="3">
    <source>
        <dbReference type="ARBA" id="ARBA00022741"/>
    </source>
</evidence>
<proteinExistence type="inferred from homology"/>
<dbReference type="InterPro" id="IPR032828">
    <property type="entry name" value="PolyA_RNA-bd"/>
</dbReference>
<name>A0A085GNR9_EWIA3</name>
<gene>
    <name evidence="7 13" type="primary">pcnB</name>
    <name evidence="13" type="ORF">GEAM_0329</name>
</gene>
<dbReference type="PANTHER" id="PTHR43051">
    <property type="entry name" value="POLYNUCLEOTIDE ADENYLYLTRANSFERASE FAMILY PROTEIN"/>
    <property type="match status" value="1"/>
</dbReference>
<dbReference type="GO" id="GO:0003723">
    <property type="term" value="F:RNA binding"/>
    <property type="evidence" value="ECO:0007669"/>
    <property type="project" value="UniProtKB-UniRule"/>
</dbReference>
<dbReference type="InterPro" id="IPR002646">
    <property type="entry name" value="PolA_pol_head_dom"/>
</dbReference>
<feature type="domain" description="Polymerase A arginine-rich C-terminal" evidence="11">
    <location>
        <begin position="448"/>
        <end position="567"/>
    </location>
</feature>
<dbReference type="NCBIfam" id="NF008634">
    <property type="entry name" value="PRK11623.1"/>
    <property type="match status" value="1"/>
</dbReference>
<protein>
    <recommendedName>
        <fullName evidence="7">Poly(A) polymerase I</fullName>
        <shortName evidence="7">PAP I</shortName>
        <ecNumber evidence="7">2.7.7.19</ecNumber>
    </recommendedName>
</protein>
<dbReference type="GO" id="GO:0005524">
    <property type="term" value="F:ATP binding"/>
    <property type="evidence" value="ECO:0007669"/>
    <property type="project" value="UniProtKB-UniRule"/>
</dbReference>
<dbReference type="SUPFAM" id="SSF81301">
    <property type="entry name" value="Nucleotidyltransferase"/>
    <property type="match status" value="1"/>
</dbReference>
<feature type="compositionally biased region" description="Basic and acidic residues" evidence="9">
    <location>
        <begin position="49"/>
        <end position="74"/>
    </location>
</feature>
<dbReference type="FunFam" id="1.10.3090.10:FF:000003">
    <property type="entry name" value="Poly(A) polymerase I"/>
    <property type="match status" value="1"/>
</dbReference>
<feature type="region of interest" description="Disordered" evidence="9">
    <location>
        <begin position="543"/>
        <end position="576"/>
    </location>
</feature>
<feature type="domain" description="tRNA nucleotidyltransferase/poly(A) polymerase RNA and SrmB- binding" evidence="12">
    <location>
        <begin position="330"/>
        <end position="391"/>
    </location>
</feature>
<dbReference type="FunFam" id="3.30.460.10:FF:000035">
    <property type="entry name" value="Poly(A) polymerase I"/>
    <property type="match status" value="1"/>
</dbReference>
<feature type="compositionally biased region" description="Basic and acidic residues" evidence="9">
    <location>
        <begin position="93"/>
        <end position="117"/>
    </location>
</feature>
<dbReference type="HAMAP" id="MF_00957">
    <property type="entry name" value="PolyA_pol"/>
    <property type="match status" value="1"/>
</dbReference>
<dbReference type="Gene3D" id="3.30.460.10">
    <property type="entry name" value="Beta Polymerase, domain 2"/>
    <property type="match status" value="1"/>
</dbReference>
<evidence type="ECO:0000259" key="12">
    <source>
        <dbReference type="Pfam" id="PF12627"/>
    </source>
</evidence>
<accession>A0A085GNR9</accession>
<evidence type="ECO:0000256" key="9">
    <source>
        <dbReference type="SAM" id="MobiDB-lite"/>
    </source>
</evidence>
<keyword evidence="1 7" id="KW-0507">mRNA processing</keyword>
<dbReference type="SUPFAM" id="SSF81891">
    <property type="entry name" value="Poly A polymerase C-terminal region-like"/>
    <property type="match status" value="1"/>
</dbReference>
<evidence type="ECO:0000256" key="5">
    <source>
        <dbReference type="ARBA" id="ARBA00022884"/>
    </source>
</evidence>
<evidence type="ECO:0000259" key="10">
    <source>
        <dbReference type="Pfam" id="PF01743"/>
    </source>
</evidence>
<reference evidence="13 14" key="1">
    <citation type="submission" date="2014-05" db="EMBL/GenBank/DDBJ databases">
        <title>ATOL: Assembling a taxonomically balanced genome-scale reconstruction of the evolutionary history of the Enterobacteriaceae.</title>
        <authorList>
            <person name="Plunkett G.III."/>
            <person name="Neeno-Eckwall E.C."/>
            <person name="Glasner J.D."/>
            <person name="Perna N.T."/>
        </authorList>
    </citation>
    <scope>NUCLEOTIDE SEQUENCE [LARGE SCALE GENOMIC DNA]</scope>
    <source>
        <strain evidence="13 14">ATCC 33852</strain>
    </source>
</reference>
<dbReference type="PANTHER" id="PTHR43051:SF1">
    <property type="entry name" value="POLYNUCLEOTIDE ADENYLYLTRANSFERASE FAMILY PROTEIN"/>
    <property type="match status" value="1"/>
</dbReference>
<evidence type="ECO:0000256" key="4">
    <source>
        <dbReference type="ARBA" id="ARBA00022840"/>
    </source>
</evidence>
<dbReference type="STRING" id="910964.GEAM_0329"/>
<dbReference type="GO" id="GO:0043633">
    <property type="term" value="P:polyadenylation-dependent RNA catabolic process"/>
    <property type="evidence" value="ECO:0007669"/>
    <property type="project" value="InterPro"/>
</dbReference>
<feature type="compositionally biased region" description="Polar residues" evidence="9">
    <location>
        <begin position="77"/>
        <end position="92"/>
    </location>
</feature>
<dbReference type="Proteomes" id="UP000028640">
    <property type="component" value="Unassembled WGS sequence"/>
</dbReference>
<dbReference type="Gene3D" id="1.10.3090.10">
    <property type="entry name" value="cca-adding enzyme, domain 2"/>
    <property type="match status" value="1"/>
</dbReference>
<feature type="active site" evidence="7">
    <location>
        <position position="188"/>
    </location>
</feature>
<feature type="compositionally biased region" description="Basic residues" evidence="9">
    <location>
        <begin position="558"/>
        <end position="570"/>
    </location>
</feature>
<dbReference type="InterPro" id="IPR043519">
    <property type="entry name" value="NT_sf"/>
</dbReference>
<dbReference type="Pfam" id="PF01743">
    <property type="entry name" value="PolyA_pol"/>
    <property type="match status" value="1"/>
</dbReference>
<feature type="active site" evidence="7">
    <location>
        <position position="190"/>
    </location>
</feature>
<comment type="catalytic activity">
    <reaction evidence="7">
        <text>RNA(n) + ATP = RNA(n)-3'-adenine ribonucleotide + diphosphate</text>
        <dbReference type="Rhea" id="RHEA:11332"/>
        <dbReference type="Rhea" id="RHEA-COMP:14527"/>
        <dbReference type="Rhea" id="RHEA-COMP:17347"/>
        <dbReference type="ChEBI" id="CHEBI:30616"/>
        <dbReference type="ChEBI" id="CHEBI:33019"/>
        <dbReference type="ChEBI" id="CHEBI:140395"/>
        <dbReference type="ChEBI" id="CHEBI:173115"/>
        <dbReference type="EC" id="2.7.7.19"/>
    </reaction>
</comment>
<dbReference type="EC" id="2.7.7.19" evidence="7"/>
<sequence>MLVREDKVIREENTVPEPAPLREDKDRRDTTSVDSASVADGNPRTPSSPRRERSGNRDNRNRRDDYGNRGDRRGNNSAQGARQPSRSAPRQNENQDNRRSASDAPRGDRPFVERYVTEEPAKRARVSFDYEGETRAMTIIPRDEHNISRRDISENALKVLYRLNKSGYEAYLVGGGVRDLLLEKKPKDFDITTNATPEQVRKLFRNCRLVGRRFRLAHVMFGPEIIEVATFRGHHEQQEEVEDKNSSQQAVNGMLLRDNIFGTIEDDAQRRDFTINSLYYGVADFTVRDYTGGLRDLENGIIRLIGDPETRYREDPVRMLRAVRFAAKLDMKISPETAQPIPRLATLLQEIPPARLFEESLKLLQAGNGYQTYLKLREYHLFQPLFPLIARQFTEDGDSPMERILVQVLKNTDFRLQNDQRVNPAFLFAAMLWYPVIEHAQKLAQEGGLTYYDAFSLAMNDVLDEQCRTLAIPKRITTLVRDIWALQLRLSRRQGKRAHKLMEHPKFRAAFDLLALRAEVEQHRELQSLTEWWGEFQEATPASQKNMLGTLGDDAAPRRSRPRRPRKRAPRKDNAQ</sequence>
<evidence type="ECO:0000313" key="13">
    <source>
        <dbReference type="EMBL" id="KFC85364.1"/>
    </source>
</evidence>
<keyword evidence="2 7" id="KW-0808">Transferase</keyword>
<keyword evidence="14" id="KW-1185">Reference proteome</keyword>
<organism evidence="13 14">
    <name type="scientific">Ewingella americana (strain ATCC 33852 / DSM 4580 / CCUG 14506 / JCM 5911 / LMG 7869 / NCTC 12157 / CDC 1468-78)</name>
    <dbReference type="NCBI Taxonomy" id="910964"/>
    <lineage>
        <taxon>Bacteria</taxon>
        <taxon>Pseudomonadati</taxon>
        <taxon>Pseudomonadota</taxon>
        <taxon>Gammaproteobacteria</taxon>
        <taxon>Enterobacterales</taxon>
        <taxon>Yersiniaceae</taxon>
        <taxon>Ewingella</taxon>
    </lineage>
</organism>
<dbReference type="Pfam" id="PF12627">
    <property type="entry name" value="PolyA_pol_RNAbd"/>
    <property type="match status" value="1"/>
</dbReference>
<dbReference type="GO" id="GO:1990817">
    <property type="term" value="F:poly(A) RNA polymerase activity"/>
    <property type="evidence" value="ECO:0007669"/>
    <property type="project" value="UniProtKB-UniRule"/>
</dbReference>
<keyword evidence="3 7" id="KW-0547">Nucleotide-binding</keyword>
<feature type="region of interest" description="Disordered" evidence="9">
    <location>
        <begin position="1"/>
        <end position="117"/>
    </location>
</feature>
<dbReference type="GO" id="GO:0006397">
    <property type="term" value="P:mRNA processing"/>
    <property type="evidence" value="ECO:0007669"/>
    <property type="project" value="UniProtKB-KW"/>
</dbReference>
<evidence type="ECO:0000256" key="2">
    <source>
        <dbReference type="ARBA" id="ARBA00022679"/>
    </source>
</evidence>
<evidence type="ECO:0000256" key="1">
    <source>
        <dbReference type="ARBA" id="ARBA00022664"/>
    </source>
</evidence>
<feature type="domain" description="Poly A polymerase head" evidence="10">
    <location>
        <begin position="170"/>
        <end position="303"/>
    </location>
</feature>
<dbReference type="InterPro" id="IPR010206">
    <property type="entry name" value="PolA_pol_I"/>
</dbReference>
<evidence type="ECO:0000256" key="7">
    <source>
        <dbReference type="HAMAP-Rule" id="MF_00957"/>
    </source>
</evidence>
<feature type="compositionally biased region" description="Basic and acidic residues" evidence="9">
    <location>
        <begin position="1"/>
        <end position="13"/>
    </location>
</feature>
<comment type="function">
    <text evidence="7">Adds poly(A) tail to the 3' end of many RNAs, which usually targets these RNAs for decay. Plays a significant role in the global control of gene expression, through influencing the rate of transcript degradation, and in the general RNA quality control.</text>
</comment>
<keyword evidence="5 7" id="KW-0694">RNA-binding</keyword>
<dbReference type="eggNOG" id="COG0617">
    <property type="taxonomic scope" value="Bacteria"/>
</dbReference>
<dbReference type="CDD" id="cd05398">
    <property type="entry name" value="NT_ClassII-CCAase"/>
    <property type="match status" value="1"/>
</dbReference>
<comment type="similarity">
    <text evidence="7 8">Belongs to the tRNA nucleotidyltransferase/poly(A) polymerase family.</text>
</comment>
<comment type="caution">
    <text evidence="13">The sequence shown here is derived from an EMBL/GenBank/DDBJ whole genome shotgun (WGS) entry which is preliminary data.</text>
</comment>
<dbReference type="EMBL" id="JMPJ01000018">
    <property type="protein sequence ID" value="KFC85364.1"/>
    <property type="molecule type" value="Genomic_DNA"/>
</dbReference>